<accession>A0A0A8K0R7</accession>
<keyword evidence="2" id="KW-1185">Reference proteome</keyword>
<dbReference type="EMBL" id="AP014648">
    <property type="protein sequence ID" value="BAQ16500.1"/>
    <property type="molecule type" value="Genomic_DNA"/>
</dbReference>
<gene>
    <name evidence="1" type="ORF">GL4_1040</name>
</gene>
<dbReference type="AlphaFoldDB" id="A0A0A8K0R7"/>
<evidence type="ECO:0000313" key="2">
    <source>
        <dbReference type="Proteomes" id="UP000031643"/>
    </source>
</evidence>
<organism evidence="1 2">
    <name type="scientific">Methyloceanibacter caenitepidi</name>
    <dbReference type="NCBI Taxonomy" id="1384459"/>
    <lineage>
        <taxon>Bacteria</taxon>
        <taxon>Pseudomonadati</taxon>
        <taxon>Pseudomonadota</taxon>
        <taxon>Alphaproteobacteria</taxon>
        <taxon>Hyphomicrobiales</taxon>
        <taxon>Hyphomicrobiaceae</taxon>
        <taxon>Methyloceanibacter</taxon>
    </lineage>
</organism>
<dbReference type="KEGG" id="mcg:GL4_1040"/>
<evidence type="ECO:0000313" key="1">
    <source>
        <dbReference type="EMBL" id="BAQ16500.1"/>
    </source>
</evidence>
<dbReference type="STRING" id="1384459.GL4_1040"/>
<proteinExistence type="predicted"/>
<sequence length="37" mass="3932">MPQAPGIVAMSFKAMDKARPSRCPGLAFIDPDLVDNA</sequence>
<dbReference type="HOGENOM" id="CLU_3345767_0_0_5"/>
<dbReference type="Proteomes" id="UP000031643">
    <property type="component" value="Chromosome"/>
</dbReference>
<reference evidence="1 2" key="1">
    <citation type="submission" date="2014-09" db="EMBL/GenBank/DDBJ databases">
        <title>Genome sequencing of Methyloceanibacter caenitepidi Gela4.</title>
        <authorList>
            <person name="Takeuchi M."/>
            <person name="Susumu S."/>
            <person name="Kamagata Y."/>
            <person name="Oshima K."/>
            <person name="Hattori M."/>
            <person name="Iwasaki W."/>
        </authorList>
    </citation>
    <scope>NUCLEOTIDE SEQUENCE [LARGE SCALE GENOMIC DNA]</scope>
    <source>
        <strain evidence="1 2">Gela4</strain>
    </source>
</reference>
<protein>
    <submittedName>
        <fullName evidence="1">Uncharacterized protein</fullName>
    </submittedName>
</protein>
<name>A0A0A8K0R7_9HYPH</name>